<comment type="cofactor">
    <cofactor evidence="1">
        <name>FAD</name>
        <dbReference type="ChEBI" id="CHEBI:57692"/>
    </cofactor>
</comment>
<dbReference type="InterPro" id="IPR036188">
    <property type="entry name" value="FAD/NAD-bd_sf"/>
</dbReference>
<evidence type="ECO:0000313" key="7">
    <source>
        <dbReference type="EMBL" id="RXJ63573.1"/>
    </source>
</evidence>
<dbReference type="GO" id="GO:0016491">
    <property type="term" value="F:oxidoreductase activity"/>
    <property type="evidence" value="ECO:0007669"/>
    <property type="project" value="UniProtKB-KW"/>
</dbReference>
<dbReference type="InterPro" id="IPR050315">
    <property type="entry name" value="FAD-oxidoreductase_2"/>
</dbReference>
<evidence type="ECO:0000313" key="8">
    <source>
        <dbReference type="Proteomes" id="UP000290191"/>
    </source>
</evidence>
<organism evidence="7 8">
    <name type="scientific">Halarcobacter anaerophilus</name>
    <dbReference type="NCBI Taxonomy" id="877500"/>
    <lineage>
        <taxon>Bacteria</taxon>
        <taxon>Pseudomonadati</taxon>
        <taxon>Campylobacterota</taxon>
        <taxon>Epsilonproteobacteria</taxon>
        <taxon>Campylobacterales</taxon>
        <taxon>Arcobacteraceae</taxon>
        <taxon>Halarcobacter</taxon>
    </lineage>
</organism>
<gene>
    <name evidence="7" type="ORF">CRV06_05105</name>
</gene>
<keyword evidence="3 5" id="KW-0274">FAD</keyword>
<dbReference type="STRING" id="877500.GCA_000935065_00148"/>
<dbReference type="InterPro" id="IPR027477">
    <property type="entry name" value="Succ_DH/fumarate_Rdtase_cat_sf"/>
</dbReference>
<dbReference type="NCBIfam" id="TIGR01813">
    <property type="entry name" value="flavo_cyto_c"/>
    <property type="match status" value="1"/>
</dbReference>
<dbReference type="InterPro" id="IPR006311">
    <property type="entry name" value="TAT_signal"/>
</dbReference>
<accession>A0A4Q0Y1P1</accession>
<evidence type="ECO:0000256" key="1">
    <source>
        <dbReference type="ARBA" id="ARBA00001974"/>
    </source>
</evidence>
<keyword evidence="5" id="KW-0732">Signal</keyword>
<dbReference type="OrthoDB" id="9806724at2"/>
<dbReference type="InterPro" id="IPR010960">
    <property type="entry name" value="Flavocytochrome_c"/>
</dbReference>
<dbReference type="InterPro" id="IPR003953">
    <property type="entry name" value="FAD-dep_OxRdtase_2_FAD-bd"/>
</dbReference>
<feature type="domain" description="FAD-dependent oxidoreductase 2 FAD-binding" evidence="6">
    <location>
        <begin position="41"/>
        <end position="495"/>
    </location>
</feature>
<name>A0A4Q0Y1P1_9BACT</name>
<evidence type="ECO:0000256" key="3">
    <source>
        <dbReference type="ARBA" id="ARBA00022827"/>
    </source>
</evidence>
<dbReference type="PROSITE" id="PS51318">
    <property type="entry name" value="TAT"/>
    <property type="match status" value="1"/>
</dbReference>
<dbReference type="PANTHER" id="PTHR43400:SF7">
    <property type="entry name" value="FAD-DEPENDENT OXIDOREDUCTASE 2 FAD BINDING DOMAIN-CONTAINING PROTEIN"/>
    <property type="match status" value="1"/>
</dbReference>
<keyword evidence="4 5" id="KW-0560">Oxidoreductase</keyword>
<dbReference type="Pfam" id="PF00890">
    <property type="entry name" value="FAD_binding_2"/>
    <property type="match status" value="1"/>
</dbReference>
<dbReference type="GO" id="GO:0010181">
    <property type="term" value="F:FMN binding"/>
    <property type="evidence" value="ECO:0007669"/>
    <property type="project" value="InterPro"/>
</dbReference>
<keyword evidence="8" id="KW-1185">Reference proteome</keyword>
<dbReference type="Gene3D" id="3.50.50.60">
    <property type="entry name" value="FAD/NAD(P)-binding domain"/>
    <property type="match status" value="1"/>
</dbReference>
<proteinExistence type="inferred from homology"/>
<keyword evidence="2 5" id="KW-0285">Flavoprotein</keyword>
<evidence type="ECO:0000256" key="4">
    <source>
        <dbReference type="ARBA" id="ARBA00023002"/>
    </source>
</evidence>
<comment type="caution">
    <text evidence="7">The sequence shown here is derived from an EMBL/GenBank/DDBJ whole genome shotgun (WGS) entry which is preliminary data.</text>
</comment>
<evidence type="ECO:0000256" key="2">
    <source>
        <dbReference type="ARBA" id="ARBA00022630"/>
    </source>
</evidence>
<evidence type="ECO:0000259" key="6">
    <source>
        <dbReference type="Pfam" id="PF00890"/>
    </source>
</evidence>
<dbReference type="PANTHER" id="PTHR43400">
    <property type="entry name" value="FUMARATE REDUCTASE"/>
    <property type="match status" value="1"/>
</dbReference>
<dbReference type="Proteomes" id="UP000290191">
    <property type="component" value="Unassembled WGS sequence"/>
</dbReference>
<dbReference type="Gene3D" id="3.90.700.10">
    <property type="entry name" value="Succinate dehydrogenase/fumarate reductase flavoprotein, catalytic domain"/>
    <property type="match status" value="1"/>
</dbReference>
<dbReference type="RefSeq" id="WP_044414882.1">
    <property type="nucleotide sequence ID" value="NZ_CP041070.1"/>
</dbReference>
<dbReference type="SUPFAM" id="SSF56425">
    <property type="entry name" value="Succinate dehydrogenase/fumarate reductase flavoprotein, catalytic domain"/>
    <property type="match status" value="1"/>
</dbReference>
<sequence length="509" mass="55040">MANVSRRNFFKIGAVGAGMIALGSTAANADTKKVKYDEEYDVVIIGSGFAALSAAITSAEKGNKVVIVEKMGRIGGNSVINGGLLAVVHSPKQKAEGVQDSVELYMKDSMKAGRNINHPELLKVIATRSNDALNLVQKCGAKFYDKLSHLGGHSVPRTYLSANGSGSGIVIPMFNYLKKMPNVTIKRRTKFEEFILDDTGSVVGILAKEKYRFDSKLKDDDRENKTGKEKYYKAKKGVVMASGGFSRDIFYRKQQDPRISDDADSTNQPGATAGALLKAFEVGAVPVHVSWIQFGPWACPDEKGFGAASNFNINATFRYGISVNAKTGKRYMNELADRRTRATAMFKLVNDNKNYPINICDQTAVDNIIPELAEKALKAGVVKKYNTIEDLAAAYGIPLKELKETIKQYNNYVKAGKDPDFGKPVDKADGVQIAKAPFYGTKGVPKLHHTMGGLKINTKAQVISTKTKEPIPGLYAAGEITGGTHGASRLGSCSIPDCLVFGMIAGENI</sequence>
<protein>
    <submittedName>
        <fullName evidence="7">Flavocytochrome c</fullName>
    </submittedName>
</protein>
<dbReference type="AlphaFoldDB" id="A0A4Q0Y1P1"/>
<evidence type="ECO:0000256" key="5">
    <source>
        <dbReference type="RuleBase" id="RU366062"/>
    </source>
</evidence>
<feature type="signal peptide" evidence="5">
    <location>
        <begin position="1"/>
        <end position="29"/>
    </location>
</feature>
<dbReference type="EMBL" id="PDKO01000003">
    <property type="protein sequence ID" value="RXJ63573.1"/>
    <property type="molecule type" value="Genomic_DNA"/>
</dbReference>
<reference evidence="7 8" key="1">
    <citation type="submission" date="2017-10" db="EMBL/GenBank/DDBJ databases">
        <title>Genomics of the genus Arcobacter.</title>
        <authorList>
            <person name="Perez-Cataluna A."/>
            <person name="Figueras M.J."/>
        </authorList>
    </citation>
    <scope>NUCLEOTIDE SEQUENCE [LARGE SCALE GENOMIC DNA]</scope>
    <source>
        <strain evidence="7 8">DSM 24636</strain>
    </source>
</reference>
<feature type="chain" id="PRO_5022267009" evidence="5">
    <location>
        <begin position="30"/>
        <end position="509"/>
    </location>
</feature>
<dbReference type="SUPFAM" id="SSF51905">
    <property type="entry name" value="FAD/NAD(P)-binding domain"/>
    <property type="match status" value="1"/>
</dbReference>
<comment type="similarity">
    <text evidence="5">Belongs to the FAD-dependent oxidoreductase 2 family. FRD/SDH subfamily.</text>
</comment>